<accession>A0A9Q0FJA0</accession>
<dbReference type="PANTHER" id="PTHR33304">
    <property type="match status" value="1"/>
</dbReference>
<protein>
    <recommendedName>
        <fullName evidence="7">AIPP2-like SPOC-like domain-containing protein</fullName>
    </recommendedName>
</protein>
<dbReference type="EMBL" id="JAKUCV010005122">
    <property type="protein sequence ID" value="KAJ4832481.1"/>
    <property type="molecule type" value="Genomic_DNA"/>
</dbReference>
<keyword evidence="3" id="KW-0862">Zinc</keyword>
<evidence type="ECO:0000313" key="8">
    <source>
        <dbReference type="EMBL" id="KAJ4832481.1"/>
    </source>
</evidence>
<dbReference type="Pfam" id="PF23121">
    <property type="entry name" value="SPOC_AIPP2"/>
    <property type="match status" value="1"/>
</dbReference>
<comment type="caution">
    <text evidence="8">The sequence shown here is derived from an EMBL/GenBank/DDBJ whole genome shotgun (WGS) entry which is preliminary data.</text>
</comment>
<gene>
    <name evidence="8" type="ORF">Tsubulata_000025</name>
</gene>
<feature type="compositionally biased region" description="Polar residues" evidence="6">
    <location>
        <begin position="125"/>
        <end position="135"/>
    </location>
</feature>
<dbReference type="Gene3D" id="3.30.40.10">
    <property type="entry name" value="Zinc/RING finger domain, C3HC4 (zinc finger)"/>
    <property type="match status" value="1"/>
</dbReference>
<keyword evidence="2" id="KW-0863">Zinc-finger</keyword>
<feature type="compositionally biased region" description="Polar residues" evidence="6">
    <location>
        <begin position="142"/>
        <end position="156"/>
    </location>
</feature>
<dbReference type="PANTHER" id="PTHR33304:SF36">
    <property type="entry name" value="GB|AAF26970.1-RELATED"/>
    <property type="match status" value="1"/>
</dbReference>
<dbReference type="SUPFAM" id="SSF57903">
    <property type="entry name" value="FYVE/PHD zinc finger"/>
    <property type="match status" value="1"/>
</dbReference>
<dbReference type="AlphaFoldDB" id="A0A9Q0FJA0"/>
<dbReference type="GO" id="GO:0034244">
    <property type="term" value="P:negative regulation of transcription elongation by RNA polymerase II"/>
    <property type="evidence" value="ECO:0007669"/>
    <property type="project" value="InterPro"/>
</dbReference>
<keyword evidence="5" id="KW-0804">Transcription</keyword>
<evidence type="ECO:0000313" key="9">
    <source>
        <dbReference type="Proteomes" id="UP001141552"/>
    </source>
</evidence>
<dbReference type="InterPro" id="IPR049914">
    <property type="entry name" value="PHD1-3/5-6"/>
</dbReference>
<keyword evidence="9" id="KW-1185">Reference proteome</keyword>
<evidence type="ECO:0000256" key="1">
    <source>
        <dbReference type="ARBA" id="ARBA00022723"/>
    </source>
</evidence>
<reference evidence="8" key="1">
    <citation type="submission" date="2022-02" db="EMBL/GenBank/DDBJ databases">
        <authorList>
            <person name="Henning P.M."/>
            <person name="McCubbin A.G."/>
            <person name="Shore J.S."/>
        </authorList>
    </citation>
    <scope>NUCLEOTIDE SEQUENCE</scope>
    <source>
        <strain evidence="8">F60SS</strain>
        <tissue evidence="8">Leaves</tissue>
    </source>
</reference>
<feature type="region of interest" description="Disordered" evidence="6">
    <location>
        <begin position="121"/>
        <end position="172"/>
    </location>
</feature>
<sequence length="431" mass="48420">MKNATHLIDPCDVCGGVDNTEMILTCSKCRIAREHSYCKRELSSDVPKHWICEECESAKHKTSTPSGKKDGVPAPFQSPPCGDSEKSKYVKRHIGVGTGKAKFIPCEEAIKLSVGSQKVHRSLTTRKVSSSSGKSRTVAEPTMTTTEFRSPTSKFSQPKEKREPSLGPKTRSQTGIHLNVEHNSIHQQEVCQMKGGTLDVHSKNLPSLATQGSDSPNNLSKLEKYFSNYYASECTWRGRLKIVSSATQSICYDGLQAHLANVVHRKAVEISKKLPQVLKCDMLPSTNIKLQLFGNERPDKLDVALYFLQDNVERSKQHIEQLLENMEKDDFILRCLITDVELFLLTSKWLCGDFKGFEPFLWGIYRPIKNKQKLTQKQVKVSSSKAGVKPRNFPDVPPGFPRRPIGNTTRRDVKEHNFEVINIPDSPPLDL</sequence>
<evidence type="ECO:0000256" key="6">
    <source>
        <dbReference type="SAM" id="MobiDB-lite"/>
    </source>
</evidence>
<feature type="region of interest" description="Disordered" evidence="6">
    <location>
        <begin position="385"/>
        <end position="408"/>
    </location>
</feature>
<reference evidence="8" key="2">
    <citation type="journal article" date="2023" name="Plants (Basel)">
        <title>Annotation of the Turnera subulata (Passifloraceae) Draft Genome Reveals the S-Locus Evolved after the Divergence of Turneroideae from Passifloroideae in a Stepwise Manner.</title>
        <authorList>
            <person name="Henning P.M."/>
            <person name="Roalson E.H."/>
            <person name="Mir W."/>
            <person name="McCubbin A.G."/>
            <person name="Shore J.S."/>
        </authorList>
    </citation>
    <scope>NUCLEOTIDE SEQUENCE</scope>
    <source>
        <strain evidence="8">F60SS</strain>
    </source>
</reference>
<keyword evidence="4" id="KW-0805">Transcription regulation</keyword>
<keyword evidence="1" id="KW-0479">Metal-binding</keyword>
<organism evidence="8 9">
    <name type="scientific">Turnera subulata</name>
    <dbReference type="NCBI Taxonomy" id="218843"/>
    <lineage>
        <taxon>Eukaryota</taxon>
        <taxon>Viridiplantae</taxon>
        <taxon>Streptophyta</taxon>
        <taxon>Embryophyta</taxon>
        <taxon>Tracheophyta</taxon>
        <taxon>Spermatophyta</taxon>
        <taxon>Magnoliopsida</taxon>
        <taxon>eudicotyledons</taxon>
        <taxon>Gunneridae</taxon>
        <taxon>Pentapetalae</taxon>
        <taxon>rosids</taxon>
        <taxon>fabids</taxon>
        <taxon>Malpighiales</taxon>
        <taxon>Passifloraceae</taxon>
        <taxon>Turnera</taxon>
    </lineage>
</organism>
<name>A0A9Q0FJA0_9ROSI</name>
<feature type="domain" description="AIPP2-like SPOC-like" evidence="7">
    <location>
        <begin position="236"/>
        <end position="365"/>
    </location>
</feature>
<evidence type="ECO:0000256" key="3">
    <source>
        <dbReference type="ARBA" id="ARBA00022833"/>
    </source>
</evidence>
<dbReference type="OrthoDB" id="849988at2759"/>
<evidence type="ECO:0000256" key="4">
    <source>
        <dbReference type="ARBA" id="ARBA00023015"/>
    </source>
</evidence>
<dbReference type="InterPro" id="IPR011011">
    <property type="entry name" value="Znf_FYVE_PHD"/>
</dbReference>
<dbReference type="InterPro" id="IPR013083">
    <property type="entry name" value="Znf_RING/FYVE/PHD"/>
</dbReference>
<dbReference type="GO" id="GO:0008270">
    <property type="term" value="F:zinc ion binding"/>
    <property type="evidence" value="ECO:0007669"/>
    <property type="project" value="UniProtKB-KW"/>
</dbReference>
<evidence type="ECO:0000256" key="2">
    <source>
        <dbReference type="ARBA" id="ARBA00022771"/>
    </source>
</evidence>
<dbReference type="InterPro" id="IPR056280">
    <property type="entry name" value="AIPP2-like_SPOC"/>
</dbReference>
<proteinExistence type="predicted"/>
<dbReference type="Proteomes" id="UP001141552">
    <property type="component" value="Unassembled WGS sequence"/>
</dbReference>
<dbReference type="GO" id="GO:0140566">
    <property type="term" value="F:histone reader activity"/>
    <property type="evidence" value="ECO:0007669"/>
    <property type="project" value="InterPro"/>
</dbReference>
<evidence type="ECO:0000259" key="7">
    <source>
        <dbReference type="Pfam" id="PF23121"/>
    </source>
</evidence>
<evidence type="ECO:0000256" key="5">
    <source>
        <dbReference type="ARBA" id="ARBA00023163"/>
    </source>
</evidence>
<feature type="region of interest" description="Disordered" evidence="6">
    <location>
        <begin position="60"/>
        <end position="86"/>
    </location>
</feature>